<dbReference type="InterPro" id="IPR011692">
    <property type="entry name" value="Stress_up-reg_Nod19"/>
</dbReference>
<evidence type="ECO:0000256" key="2">
    <source>
        <dbReference type="SAM" id="SignalP"/>
    </source>
</evidence>
<feature type="chain" id="PRO_5045051861" evidence="2">
    <location>
        <begin position="26"/>
        <end position="460"/>
    </location>
</feature>
<keyword evidence="1" id="KW-0812">Transmembrane</keyword>
<evidence type="ECO:0000313" key="4">
    <source>
        <dbReference type="Proteomes" id="UP000823775"/>
    </source>
</evidence>
<keyword evidence="4" id="KW-1185">Reference proteome</keyword>
<dbReference type="EMBL" id="JACEIK010001224">
    <property type="protein sequence ID" value="MCD7467370.1"/>
    <property type="molecule type" value="Genomic_DNA"/>
</dbReference>
<dbReference type="PANTHER" id="PTHR33390">
    <property type="entry name" value="STRESS UP-REGULATED NOD 19 PROTEIN"/>
    <property type="match status" value="1"/>
</dbReference>
<organism evidence="3 4">
    <name type="scientific">Datura stramonium</name>
    <name type="common">Jimsonweed</name>
    <name type="synonym">Common thornapple</name>
    <dbReference type="NCBI Taxonomy" id="4076"/>
    <lineage>
        <taxon>Eukaryota</taxon>
        <taxon>Viridiplantae</taxon>
        <taxon>Streptophyta</taxon>
        <taxon>Embryophyta</taxon>
        <taxon>Tracheophyta</taxon>
        <taxon>Spermatophyta</taxon>
        <taxon>Magnoliopsida</taxon>
        <taxon>eudicotyledons</taxon>
        <taxon>Gunneridae</taxon>
        <taxon>Pentapetalae</taxon>
        <taxon>asterids</taxon>
        <taxon>lamiids</taxon>
        <taxon>Solanales</taxon>
        <taxon>Solanaceae</taxon>
        <taxon>Solanoideae</taxon>
        <taxon>Datureae</taxon>
        <taxon>Datura</taxon>
    </lineage>
</organism>
<name>A0ABS8T8K7_DATST</name>
<dbReference type="Pfam" id="PF07712">
    <property type="entry name" value="SURNod19"/>
    <property type="match status" value="1"/>
</dbReference>
<evidence type="ECO:0000256" key="1">
    <source>
        <dbReference type="SAM" id="Phobius"/>
    </source>
</evidence>
<reference evidence="3 4" key="1">
    <citation type="journal article" date="2021" name="BMC Genomics">
        <title>Datura genome reveals duplications of psychoactive alkaloid biosynthetic genes and high mutation rate following tissue culture.</title>
        <authorList>
            <person name="Rajewski A."/>
            <person name="Carter-House D."/>
            <person name="Stajich J."/>
            <person name="Litt A."/>
        </authorList>
    </citation>
    <scope>NUCLEOTIDE SEQUENCE [LARGE SCALE GENOMIC DNA]</scope>
    <source>
        <strain evidence="3">AR-01</strain>
    </source>
</reference>
<dbReference type="Proteomes" id="UP000823775">
    <property type="component" value="Unassembled WGS sequence"/>
</dbReference>
<evidence type="ECO:0000313" key="3">
    <source>
        <dbReference type="EMBL" id="MCD7467370.1"/>
    </source>
</evidence>
<feature type="signal peptide" evidence="2">
    <location>
        <begin position="1"/>
        <end position="25"/>
    </location>
</feature>
<accession>A0ABS8T8K7</accession>
<gene>
    <name evidence="3" type="ORF">HAX54_004780</name>
</gene>
<feature type="transmembrane region" description="Helical" evidence="1">
    <location>
        <begin position="426"/>
        <end position="446"/>
    </location>
</feature>
<keyword evidence="1" id="KW-1133">Transmembrane helix</keyword>
<dbReference type="PANTHER" id="PTHR33390:SF9">
    <property type="entry name" value="STRESS UP-REGULATED NOD 19 PROTEIN"/>
    <property type="match status" value="1"/>
</dbReference>
<keyword evidence="2" id="KW-0732">Signal</keyword>
<keyword evidence="1" id="KW-0472">Membrane</keyword>
<comment type="caution">
    <text evidence="3">The sequence shown here is derived from an EMBL/GenBank/DDBJ whole genome shotgun (WGS) entry which is preliminary data.</text>
</comment>
<protein>
    <submittedName>
        <fullName evidence="3">Uncharacterized protein</fullName>
    </submittedName>
</protein>
<sequence length="460" mass="50676">MSGCSNYQLLSLAVVLLLLLVAIDASSQNQSTKADKMKSAVFLSPKFVLKPGSVSNKDYYNIDFPKGHIAIKDFHAEVVDEAGDPVPLYETYLHHWVIVKYYQRKSDEFNHSDIISKGNSGLCDGVLNQHFGLGSETRKTASYVPDPYGIEIGNPLDVPEGYEERWFLNAHAIDTRGVEDRFGCIECRCNLYNVTKDEDGRPIEPDYLGGLKCCYDETRCRLEKGFKGSKKGFYLKYTVKYVDWDDSIVPVNVYILDVTDSWKKPENSTAVAKHKCQIEYSVESCSAAAAHAHGCTHTKKKSFSFPVGGDVIYGVAHQHKASLGSTLHGEDGRVICSSYPIYGKGKGPGNEAGYVVGMSTCYPKPGSIKIREGETVTLVTNYSSVKMHTGVMGLFYLMVAETSPKANSVLHYTEGRGTESVKVHKVVGASAVFGVGLLVVATVFCLNKKRREEGYESIVI</sequence>
<proteinExistence type="predicted"/>